<dbReference type="Pfam" id="PF00282">
    <property type="entry name" value="Pyridoxal_deC"/>
    <property type="match status" value="1"/>
</dbReference>
<proteinExistence type="inferred from homology"/>
<keyword evidence="8 11" id="KW-0456">Lyase</keyword>
<reference evidence="13 14" key="1">
    <citation type="submission" date="2016-04" db="EMBL/GenBank/DDBJ databases">
        <title>The genome of Intoshia linei affirms orthonectids as highly simplified spiralians.</title>
        <authorList>
            <person name="Mikhailov K.V."/>
            <person name="Slusarev G.S."/>
            <person name="Nikitin M.A."/>
            <person name="Logacheva M.D."/>
            <person name="Penin A."/>
            <person name="Aleoshin V."/>
            <person name="Panchin Y.V."/>
        </authorList>
    </citation>
    <scope>NUCLEOTIDE SEQUENCE [LARGE SCALE GENOMIC DNA]</scope>
    <source>
        <strain evidence="13">Intl2013</strain>
        <tissue evidence="13">Whole animal</tissue>
    </source>
</reference>
<keyword evidence="5" id="KW-0127">Catecholamine biosynthesis</keyword>
<evidence type="ECO:0000256" key="11">
    <source>
        <dbReference type="RuleBase" id="RU000382"/>
    </source>
</evidence>
<evidence type="ECO:0000256" key="4">
    <source>
        <dbReference type="ARBA" id="ARBA00012320"/>
    </source>
</evidence>
<evidence type="ECO:0000256" key="7">
    <source>
        <dbReference type="ARBA" id="ARBA00022898"/>
    </source>
</evidence>
<evidence type="ECO:0000256" key="1">
    <source>
        <dbReference type="ARBA" id="ARBA00001933"/>
    </source>
</evidence>
<dbReference type="EMBL" id="LWCA01000216">
    <property type="protein sequence ID" value="OAF69878.1"/>
    <property type="molecule type" value="Genomic_DNA"/>
</dbReference>
<evidence type="ECO:0000256" key="6">
    <source>
        <dbReference type="ARBA" id="ARBA00022793"/>
    </source>
</evidence>
<evidence type="ECO:0000256" key="3">
    <source>
        <dbReference type="ARBA" id="ARBA00011738"/>
    </source>
</evidence>
<dbReference type="InterPro" id="IPR015422">
    <property type="entry name" value="PyrdxlP-dep_Trfase_small"/>
</dbReference>
<organism evidence="13 14">
    <name type="scientific">Intoshia linei</name>
    <dbReference type="NCBI Taxonomy" id="1819745"/>
    <lineage>
        <taxon>Eukaryota</taxon>
        <taxon>Metazoa</taxon>
        <taxon>Spiralia</taxon>
        <taxon>Lophotrochozoa</taxon>
        <taxon>Mesozoa</taxon>
        <taxon>Orthonectida</taxon>
        <taxon>Rhopaluridae</taxon>
        <taxon>Intoshia</taxon>
    </lineage>
</organism>
<feature type="region of interest" description="Disordered" evidence="12">
    <location>
        <begin position="537"/>
        <end position="566"/>
    </location>
</feature>
<dbReference type="InterPro" id="IPR010977">
    <property type="entry name" value="Aromatic_deC"/>
</dbReference>
<dbReference type="OrthoDB" id="639767at2759"/>
<dbReference type="Gene3D" id="1.20.1340.10">
    <property type="entry name" value="dopa decarboxylase, N-terminal domain"/>
    <property type="match status" value="1"/>
</dbReference>
<name>A0A177B6G8_9BILA</name>
<comment type="subunit">
    <text evidence="3">Homodimer.</text>
</comment>
<feature type="modified residue" description="N6-(pyridoxal phosphate)lysine" evidence="10">
    <location>
        <position position="267"/>
    </location>
</feature>
<dbReference type="GO" id="GO:0001694">
    <property type="term" value="P:histamine biosynthetic process"/>
    <property type="evidence" value="ECO:0007669"/>
    <property type="project" value="TreeGrafter"/>
</dbReference>
<protein>
    <recommendedName>
        <fullName evidence="9">Histidine decarboxylase</fullName>
        <ecNumber evidence="4">4.1.1.22</ecNumber>
    </recommendedName>
</protein>
<dbReference type="AlphaFoldDB" id="A0A177B6G8"/>
<dbReference type="SUPFAM" id="SSF53383">
    <property type="entry name" value="PLP-dependent transferases"/>
    <property type="match status" value="1"/>
</dbReference>
<evidence type="ECO:0000256" key="2">
    <source>
        <dbReference type="ARBA" id="ARBA00009533"/>
    </source>
</evidence>
<dbReference type="InterPro" id="IPR002129">
    <property type="entry name" value="PyrdxlP-dep_de-COase"/>
</dbReference>
<evidence type="ECO:0000256" key="5">
    <source>
        <dbReference type="ARBA" id="ARBA00022584"/>
    </source>
</evidence>
<dbReference type="GO" id="GO:0004398">
    <property type="term" value="F:histidine decarboxylase activity"/>
    <property type="evidence" value="ECO:0007669"/>
    <property type="project" value="UniProtKB-EC"/>
</dbReference>
<dbReference type="PANTHER" id="PTHR11999">
    <property type="entry name" value="GROUP II PYRIDOXAL-5-PHOSPHATE DECARBOXYLASE"/>
    <property type="match status" value="1"/>
</dbReference>
<dbReference type="GO" id="GO:0005737">
    <property type="term" value="C:cytoplasm"/>
    <property type="evidence" value="ECO:0007669"/>
    <property type="project" value="TreeGrafter"/>
</dbReference>
<dbReference type="FunFam" id="1.20.1340.10:FF:000001">
    <property type="entry name" value="Histidine decarboxylase"/>
    <property type="match status" value="1"/>
</dbReference>
<dbReference type="EC" id="4.1.1.22" evidence="4"/>
<evidence type="ECO:0000256" key="8">
    <source>
        <dbReference type="ARBA" id="ARBA00023239"/>
    </source>
</evidence>
<evidence type="ECO:0000313" key="13">
    <source>
        <dbReference type="EMBL" id="OAF69878.1"/>
    </source>
</evidence>
<dbReference type="InterPro" id="IPR015421">
    <property type="entry name" value="PyrdxlP-dep_Trfase_major"/>
</dbReference>
<dbReference type="GO" id="GO:0030170">
    <property type="term" value="F:pyridoxal phosphate binding"/>
    <property type="evidence" value="ECO:0007669"/>
    <property type="project" value="InterPro"/>
</dbReference>
<evidence type="ECO:0000256" key="10">
    <source>
        <dbReference type="PIRSR" id="PIRSR602129-50"/>
    </source>
</evidence>
<keyword evidence="6" id="KW-0210">Decarboxylase</keyword>
<evidence type="ECO:0000256" key="9">
    <source>
        <dbReference type="ARBA" id="ARBA00039946"/>
    </source>
</evidence>
<feature type="non-terminal residue" evidence="13">
    <location>
        <position position="566"/>
    </location>
</feature>
<comment type="similarity">
    <text evidence="2 11">Belongs to the group II decarboxylase family.</text>
</comment>
<keyword evidence="7 10" id="KW-0663">Pyridoxal phosphate</keyword>
<sequence>MDSKEYETSAKNMVDYIADYLNNVHLRPVYPSVNPGYMRNLVPKQAPEQGEQWQNIFNDIEKIIMPGVTHWQNPHMHAYFPSLNSFPSLLGDMLADAINAIGFTWASCPACTELEAIVMDWLAKMIGLPEIFLNSNDKSNGGGCIQTTASEATYVSLLTARSKMIQCIQEKAKILNKPVTSSHEINAKLVAYCSDQAHSSVVKACTIALIELHIVESNDALEMTGTKYDIWMHVDAAYAGSALVCPEYKHLIKSVSLASTFAFNPSKWLMVHFDCTAMWIKNISWLHSTFVVNPLYLKHENADLAIDYMHWQIPLSRRFRALKLWFVIRSFGVEGLQKHIRKGVRLAEYFEINLLKDDRFHIPAKRNLGLVVFRLKGENELSEKLLKHLNKTGHIYCIPAQLKGLYVIRFTITSQYTTEETLNQDLSIIKLMASNVLNNLDVKLKVSQNKSDKIKSRLLKSTSNSLVLSNLVNQPPHVINSSFMAMSDVEFPKIDRKGVKKYRNALSCDLSFSLDQKFYKKKIKTVNNNLISFNGTKEDSTCSDVHKKNNEGHKNKKDNSSNFKYK</sequence>
<dbReference type="InterPro" id="IPR015424">
    <property type="entry name" value="PyrdxlP-dep_Trfase"/>
</dbReference>
<comment type="cofactor">
    <cofactor evidence="1 10 11">
        <name>pyridoxal 5'-phosphate</name>
        <dbReference type="ChEBI" id="CHEBI:597326"/>
    </cofactor>
</comment>
<keyword evidence="14" id="KW-1185">Reference proteome</keyword>
<dbReference type="Gene3D" id="3.40.640.10">
    <property type="entry name" value="Type I PLP-dependent aspartate aminotransferase-like (Major domain)"/>
    <property type="match status" value="2"/>
</dbReference>
<evidence type="ECO:0000256" key="12">
    <source>
        <dbReference type="SAM" id="MobiDB-lite"/>
    </source>
</evidence>
<dbReference type="PANTHER" id="PTHR11999:SF68">
    <property type="entry name" value="HISTIDINE DECARBOXYLASE"/>
    <property type="match status" value="1"/>
</dbReference>
<dbReference type="Proteomes" id="UP000078046">
    <property type="component" value="Unassembled WGS sequence"/>
</dbReference>
<gene>
    <name evidence="13" type="ORF">A3Q56_02368</name>
</gene>
<dbReference type="GO" id="GO:0006548">
    <property type="term" value="P:L-histidine catabolic process"/>
    <property type="evidence" value="ECO:0007669"/>
    <property type="project" value="TreeGrafter"/>
</dbReference>
<accession>A0A177B6G8</accession>
<dbReference type="Gene3D" id="3.90.1150.10">
    <property type="entry name" value="Aspartate Aminotransferase, domain 1"/>
    <property type="match status" value="1"/>
</dbReference>
<comment type="caution">
    <text evidence="13">The sequence shown here is derived from an EMBL/GenBank/DDBJ whole genome shotgun (WGS) entry which is preliminary data.</text>
</comment>
<evidence type="ECO:0000313" key="14">
    <source>
        <dbReference type="Proteomes" id="UP000078046"/>
    </source>
</evidence>
<feature type="compositionally biased region" description="Basic and acidic residues" evidence="12">
    <location>
        <begin position="537"/>
        <end position="559"/>
    </location>
</feature>
<dbReference type="PRINTS" id="PR00800">
    <property type="entry name" value="YHDCRBOXLASE"/>
</dbReference>
<dbReference type="GO" id="GO:0042423">
    <property type="term" value="P:catecholamine biosynthetic process"/>
    <property type="evidence" value="ECO:0007669"/>
    <property type="project" value="UniProtKB-KW"/>
</dbReference>